<evidence type="ECO:0000313" key="2">
    <source>
        <dbReference type="Proteomes" id="UP000228531"/>
    </source>
</evidence>
<accession>A0A2M8W5X4</accession>
<organism evidence="1 2">
    <name type="scientific">Yoonia maricola</name>
    <dbReference type="NCBI Taxonomy" id="420999"/>
    <lineage>
        <taxon>Bacteria</taxon>
        <taxon>Pseudomonadati</taxon>
        <taxon>Pseudomonadota</taxon>
        <taxon>Alphaproteobacteria</taxon>
        <taxon>Rhodobacterales</taxon>
        <taxon>Paracoccaceae</taxon>
        <taxon>Yoonia</taxon>
    </lineage>
</organism>
<protein>
    <submittedName>
        <fullName evidence="1">Uncharacterized protein</fullName>
    </submittedName>
</protein>
<name>A0A2M8W5X4_9RHOB</name>
<dbReference type="Proteomes" id="UP000228531">
    <property type="component" value="Unassembled WGS sequence"/>
</dbReference>
<evidence type="ECO:0000313" key="1">
    <source>
        <dbReference type="EMBL" id="PJI86337.1"/>
    </source>
</evidence>
<sequence length="54" mass="6335">MKTKPARPERDLNHIERRHQIQSQLRQRDSICSRPRDVPHRTNGLVQVAVLVPT</sequence>
<dbReference type="AlphaFoldDB" id="A0A2M8W5X4"/>
<gene>
    <name evidence="1" type="ORF">BC777_2706</name>
</gene>
<comment type="caution">
    <text evidence="1">The sequence shown here is derived from an EMBL/GenBank/DDBJ whole genome shotgun (WGS) entry which is preliminary data.</text>
</comment>
<reference evidence="1 2" key="1">
    <citation type="submission" date="2017-11" db="EMBL/GenBank/DDBJ databases">
        <title>Genomic Encyclopedia of Archaeal and Bacterial Type Strains, Phase II (KMG-II): From Individual Species to Whole Genera.</title>
        <authorList>
            <person name="Goeker M."/>
        </authorList>
    </citation>
    <scope>NUCLEOTIDE SEQUENCE [LARGE SCALE GENOMIC DNA]</scope>
    <source>
        <strain evidence="1 2">DSM 29128</strain>
    </source>
</reference>
<proteinExistence type="predicted"/>
<dbReference type="EMBL" id="PGTY01000002">
    <property type="protein sequence ID" value="PJI86337.1"/>
    <property type="molecule type" value="Genomic_DNA"/>
</dbReference>
<keyword evidence="2" id="KW-1185">Reference proteome</keyword>